<protein>
    <submittedName>
        <fullName evidence="3">Uncharacterized protein (TIGR01244 family)</fullName>
    </submittedName>
</protein>
<evidence type="ECO:0000313" key="4">
    <source>
        <dbReference type="Proteomes" id="UP000321583"/>
    </source>
</evidence>
<feature type="signal peptide" evidence="1">
    <location>
        <begin position="1"/>
        <end position="24"/>
    </location>
</feature>
<dbReference type="SUPFAM" id="SSF52799">
    <property type="entry name" value="(Phosphotyrosine protein) phosphatases II"/>
    <property type="match status" value="1"/>
</dbReference>
<organism evidence="3 4">
    <name type="scientific">Pseudoxanthomonas taiwanensis J19</name>
    <dbReference type="NCBI Taxonomy" id="935569"/>
    <lineage>
        <taxon>Bacteria</taxon>
        <taxon>Pseudomonadati</taxon>
        <taxon>Pseudomonadota</taxon>
        <taxon>Gammaproteobacteria</taxon>
        <taxon>Lysobacterales</taxon>
        <taxon>Lysobacteraceae</taxon>
        <taxon>Pseudoxanthomonas</taxon>
    </lineage>
</organism>
<dbReference type="InterPro" id="IPR005939">
    <property type="entry name" value="BLH_phosphatase-like"/>
</dbReference>
<feature type="domain" description="Beta-lactamase hydrolase-like protein phosphatase-like" evidence="2">
    <location>
        <begin position="42"/>
        <end position="143"/>
    </location>
</feature>
<name>A0A562D6A9_9GAMM</name>
<dbReference type="Proteomes" id="UP000321583">
    <property type="component" value="Unassembled WGS sequence"/>
</dbReference>
<evidence type="ECO:0000259" key="2">
    <source>
        <dbReference type="Pfam" id="PF04273"/>
    </source>
</evidence>
<evidence type="ECO:0000256" key="1">
    <source>
        <dbReference type="SAM" id="SignalP"/>
    </source>
</evidence>
<dbReference type="Pfam" id="PF04273">
    <property type="entry name" value="BLH_phosphatase"/>
    <property type="match status" value="1"/>
</dbReference>
<accession>A0A562D6A9</accession>
<dbReference type="OrthoDB" id="270335at2"/>
<evidence type="ECO:0000313" key="3">
    <source>
        <dbReference type="EMBL" id="TWH05138.1"/>
    </source>
</evidence>
<sequence>MAMDAMKYARVALLALAQAGAALAGDGKDAAPAQAAAVLERFRTPAEGIRSGGRIQAADLPALQAAGIVRVIDLTPDAETPDFDEAAAVRAAGLHYANLPIAGPQDIDREAVLAFDALLAGSGGPTLVHCASGNRVGALAALRAAWLHGADEEAAIDEGRRWGLTGLEPVVRQRLRQARCIADAADVAACADGG</sequence>
<dbReference type="AlphaFoldDB" id="A0A562D6A9"/>
<keyword evidence="4" id="KW-1185">Reference proteome</keyword>
<keyword evidence="1" id="KW-0732">Signal</keyword>
<proteinExistence type="predicted"/>
<feature type="chain" id="PRO_5022011900" evidence="1">
    <location>
        <begin position="25"/>
        <end position="194"/>
    </location>
</feature>
<dbReference type="InterPro" id="IPR029021">
    <property type="entry name" value="Prot-tyrosine_phosphatase-like"/>
</dbReference>
<dbReference type="Gene3D" id="3.90.190.10">
    <property type="entry name" value="Protein tyrosine phosphatase superfamily"/>
    <property type="match status" value="1"/>
</dbReference>
<gene>
    <name evidence="3" type="ORF">L613_006200000160</name>
</gene>
<dbReference type="RefSeq" id="WP_125109005.1">
    <property type="nucleotide sequence ID" value="NZ_VLJS01000094.1"/>
</dbReference>
<reference evidence="3 4" key="1">
    <citation type="submission" date="2019-07" db="EMBL/GenBank/DDBJ databases">
        <title>Genome sequencing of lignin-degrading bacterial isolates.</title>
        <authorList>
            <person name="Gladden J."/>
        </authorList>
    </citation>
    <scope>NUCLEOTIDE SEQUENCE [LARGE SCALE GENOMIC DNA]</scope>
    <source>
        <strain evidence="3 4">J19</strain>
    </source>
</reference>
<dbReference type="GO" id="GO:0016787">
    <property type="term" value="F:hydrolase activity"/>
    <property type="evidence" value="ECO:0007669"/>
    <property type="project" value="InterPro"/>
</dbReference>
<dbReference type="EMBL" id="VLJS01000094">
    <property type="protein sequence ID" value="TWH05138.1"/>
    <property type="molecule type" value="Genomic_DNA"/>
</dbReference>
<comment type="caution">
    <text evidence="3">The sequence shown here is derived from an EMBL/GenBank/DDBJ whole genome shotgun (WGS) entry which is preliminary data.</text>
</comment>